<dbReference type="RefSeq" id="WP_145247771.1">
    <property type="nucleotide sequence ID" value="NZ_CP036278.1"/>
</dbReference>
<accession>A0A518AQE2</accession>
<dbReference type="EMBL" id="CP036278">
    <property type="protein sequence ID" value="QDU56940.1"/>
    <property type="molecule type" value="Genomic_DNA"/>
</dbReference>
<gene>
    <name evidence="2" type="ORF">Pan181_31520</name>
</gene>
<protein>
    <recommendedName>
        <fullName evidence="1">Ice-binding protein C-terminal domain-containing protein</fullName>
    </recommendedName>
</protein>
<keyword evidence="3" id="KW-1185">Reference proteome</keyword>
<dbReference type="InterPro" id="IPR018247">
    <property type="entry name" value="EF_Hand_1_Ca_BS"/>
</dbReference>
<dbReference type="Pfam" id="PF07589">
    <property type="entry name" value="PEP-CTERM"/>
    <property type="match status" value="1"/>
</dbReference>
<dbReference type="PROSITE" id="PS00018">
    <property type="entry name" value="EF_HAND_1"/>
    <property type="match status" value="1"/>
</dbReference>
<evidence type="ECO:0000259" key="1">
    <source>
        <dbReference type="Pfam" id="PF07589"/>
    </source>
</evidence>
<dbReference type="Proteomes" id="UP000315750">
    <property type="component" value="Chromosome"/>
</dbReference>
<proteinExistence type="predicted"/>
<feature type="domain" description="Ice-binding protein C-terminal" evidence="1">
    <location>
        <begin position="959"/>
        <end position="981"/>
    </location>
</feature>
<sequence length="985" mass="99687">MSEEITGAGILRLEGIDINDPETDGLTTEVVSISRANNSFSGQVNVSGGTLAISNSAALGTADNTAATGTLVGGGFAESKLQLSSVTVTDERLELAGRQPDVTAPHLTSTGTSEWTGDIVGAAGGNQYSIESQSGTLTLSGNIALPDSTERFLNLSGAGNGRIEGEILDRTLTIGDGAENVNTSVMKTGTGTWTIATVPPAENSDPDDLSTARDGYHQGQTIVAEGTLAVQATGGVNGELWSRTIEVRQDAVFDASSFSTYSLQAIDDPDGTLSTGDEIGQTLAGSGTINVGGTLQAYDDSTFSPGDGVGTLTINGNLSYSTFADTAAGSWNFDLGNTVAAGDSDRIVVSGATTINASASSNVINVNLTPVEGTLASGAYTLVQASSLSQSGSAGNGTYVERVFDAQGNDITAGMRQTVSVANTSNSVVLNVTGTSANLNWNGPANGLWDVKTSNNWSGTGGPQFNQLDNVTFGNATNKSVTVNSDVAPGSVTFNGGAGTTYTVSGSGGMTGFGPVNVQSGTVQLKNSGNAYAGTTTVASGATLEVDSATTGDVVVDGTLSIGGAGVTLGGARTFYADTFGGSGNPLNGTTPDTSFDGKTWVAAPVFEDDGDSVIGPDLGATATFGFQPVDGSTYVLEASISNIVGDGNWFGVGFANGQSAASSDAARFISGDVEGLAWALYRGNTDGNQTFLGDVSVEPNSGLASQAAWATSENVGGGDVSIRISLDTTGGTGNWIATMEADTGSGYQVIRSAEVMLDESITSVGIANASTNAISGTLESFSLTGTEPANSRLLGQTLTIDGDLTMGTDATLAFDFASLGQDSVVVSGAATLDGTVEVTKLGDFTPAAGSQYTLLTAAEGIADLGVDYLLPEGFRIAIVDTTDLIMSYGIFGDFNGDGLVNLADYTVWRDNLGAADESALLGNGDGLNGVDFADYELWKANFGNSMASAGVTSDQNVVPEPSSIALGVLGLALVGVARRRQQRS</sequence>
<dbReference type="KEGG" id="amuc:Pan181_31520"/>
<organism evidence="2 3">
    <name type="scientific">Aeoliella mucimassa</name>
    <dbReference type="NCBI Taxonomy" id="2527972"/>
    <lineage>
        <taxon>Bacteria</taxon>
        <taxon>Pseudomonadati</taxon>
        <taxon>Planctomycetota</taxon>
        <taxon>Planctomycetia</taxon>
        <taxon>Pirellulales</taxon>
        <taxon>Lacipirellulaceae</taxon>
        <taxon>Aeoliella</taxon>
    </lineage>
</organism>
<name>A0A518AQE2_9BACT</name>
<evidence type="ECO:0000313" key="2">
    <source>
        <dbReference type="EMBL" id="QDU56940.1"/>
    </source>
</evidence>
<evidence type="ECO:0000313" key="3">
    <source>
        <dbReference type="Proteomes" id="UP000315750"/>
    </source>
</evidence>
<dbReference type="OrthoDB" id="234264at2"/>
<dbReference type="AlphaFoldDB" id="A0A518AQE2"/>
<dbReference type="InterPro" id="IPR013424">
    <property type="entry name" value="Ice-binding_C"/>
</dbReference>
<reference evidence="2 3" key="1">
    <citation type="submission" date="2019-02" db="EMBL/GenBank/DDBJ databases">
        <title>Deep-cultivation of Planctomycetes and their phenomic and genomic characterization uncovers novel biology.</title>
        <authorList>
            <person name="Wiegand S."/>
            <person name="Jogler M."/>
            <person name="Boedeker C."/>
            <person name="Pinto D."/>
            <person name="Vollmers J."/>
            <person name="Rivas-Marin E."/>
            <person name="Kohn T."/>
            <person name="Peeters S.H."/>
            <person name="Heuer A."/>
            <person name="Rast P."/>
            <person name="Oberbeckmann S."/>
            <person name="Bunk B."/>
            <person name="Jeske O."/>
            <person name="Meyerdierks A."/>
            <person name="Storesund J.E."/>
            <person name="Kallscheuer N."/>
            <person name="Luecker S."/>
            <person name="Lage O.M."/>
            <person name="Pohl T."/>
            <person name="Merkel B.J."/>
            <person name="Hornburger P."/>
            <person name="Mueller R.-W."/>
            <person name="Bruemmer F."/>
            <person name="Labrenz M."/>
            <person name="Spormann A.M."/>
            <person name="Op den Camp H."/>
            <person name="Overmann J."/>
            <person name="Amann R."/>
            <person name="Jetten M.S.M."/>
            <person name="Mascher T."/>
            <person name="Medema M.H."/>
            <person name="Devos D.P."/>
            <person name="Kaster A.-K."/>
            <person name="Ovreas L."/>
            <person name="Rohde M."/>
            <person name="Galperin M.Y."/>
            <person name="Jogler C."/>
        </authorList>
    </citation>
    <scope>NUCLEOTIDE SEQUENCE [LARGE SCALE GENOMIC DNA]</scope>
    <source>
        <strain evidence="2 3">Pan181</strain>
    </source>
</reference>